<dbReference type="InterPro" id="IPR016454">
    <property type="entry name" value="Cysteine_dSase"/>
</dbReference>
<evidence type="ECO:0000313" key="12">
    <source>
        <dbReference type="EMBL" id="MBJ6724047.1"/>
    </source>
</evidence>
<keyword evidence="13" id="KW-1185">Reference proteome</keyword>
<evidence type="ECO:0000259" key="11">
    <source>
        <dbReference type="Pfam" id="PF00266"/>
    </source>
</evidence>
<comment type="caution">
    <text evidence="12">The sequence shown here is derived from an EMBL/GenBank/DDBJ whole genome shotgun (WGS) entry which is preliminary data.</text>
</comment>
<protein>
    <recommendedName>
        <fullName evidence="4">cysteine desulfurase</fullName>
        <ecNumber evidence="4">2.8.1.7</ecNumber>
    </recommendedName>
</protein>
<evidence type="ECO:0000256" key="5">
    <source>
        <dbReference type="ARBA" id="ARBA00022679"/>
    </source>
</evidence>
<comment type="catalytic activity">
    <reaction evidence="10">
        <text>(sulfur carrier)-H + L-cysteine = (sulfur carrier)-SH + L-alanine</text>
        <dbReference type="Rhea" id="RHEA:43892"/>
        <dbReference type="Rhea" id="RHEA-COMP:14737"/>
        <dbReference type="Rhea" id="RHEA-COMP:14739"/>
        <dbReference type="ChEBI" id="CHEBI:29917"/>
        <dbReference type="ChEBI" id="CHEBI:35235"/>
        <dbReference type="ChEBI" id="CHEBI:57972"/>
        <dbReference type="ChEBI" id="CHEBI:64428"/>
        <dbReference type="EC" id="2.8.1.7"/>
    </reaction>
</comment>
<dbReference type="FunFam" id="3.40.640.10:FF:000084">
    <property type="entry name" value="IscS-like cysteine desulfurase"/>
    <property type="match status" value="1"/>
</dbReference>
<dbReference type="EMBL" id="JAEMHM010000003">
    <property type="protein sequence ID" value="MBJ6724047.1"/>
    <property type="molecule type" value="Genomic_DNA"/>
</dbReference>
<evidence type="ECO:0000256" key="6">
    <source>
        <dbReference type="ARBA" id="ARBA00022723"/>
    </source>
</evidence>
<sequence>MSEIYLDYNATTPVLPEVLEAMLPFYREGFGNPSSSHATGRRAQQAVDLAREQVAALLHCAPSEVVFTSCATESNNAAIKGVAAALARKGNHIITTKAEHPSVLYPALHLEKAGYRVTCLEVDDEGMFDPADLEKTITPETILISVMLANNETGTIFPVGAVGEIAARHGVYLHCDAVQAVGKIAVDCRELQAGLVSLSGHKLYAPKGVGALVVRQGIRLQPLLHGGGQEKNRRSGTENVAGIVALGQASAIALGSGAAEAARVRELRDRLERGILEAISGVRRNGHPTRRLGNTLSLTFSGLPSDSLVGALDRLGIAVSSGSACSSGALKSAAADGCTQEAHLRFSLGRFSTGADVDTVLDILPGLVESLRCEAGGDRGACR</sequence>
<evidence type="ECO:0000256" key="8">
    <source>
        <dbReference type="ARBA" id="ARBA00023004"/>
    </source>
</evidence>
<name>A0A8J7M097_9BACT</name>
<keyword evidence="6" id="KW-0479">Metal-binding</keyword>
<keyword evidence="7" id="KW-0663">Pyridoxal phosphate</keyword>
<gene>
    <name evidence="12" type="ORF">JFN93_04935</name>
</gene>
<dbReference type="PANTHER" id="PTHR11601">
    <property type="entry name" value="CYSTEINE DESULFURYLASE FAMILY MEMBER"/>
    <property type="match status" value="1"/>
</dbReference>
<keyword evidence="5" id="KW-0808">Transferase</keyword>
<reference evidence="12" key="1">
    <citation type="submission" date="2020-12" db="EMBL/GenBank/DDBJ databases">
        <title>Geomonas sp. Red875, isolated from river sediment.</title>
        <authorList>
            <person name="Xu Z."/>
            <person name="Zhang Z."/>
            <person name="Masuda Y."/>
            <person name="Itoh H."/>
            <person name="Senoo K."/>
        </authorList>
    </citation>
    <scope>NUCLEOTIDE SEQUENCE</scope>
    <source>
        <strain evidence="12">Red875</strain>
    </source>
</reference>
<dbReference type="RefSeq" id="WP_199382883.1">
    <property type="nucleotide sequence ID" value="NZ_JAEMHM010000003.1"/>
</dbReference>
<evidence type="ECO:0000256" key="9">
    <source>
        <dbReference type="ARBA" id="ARBA00023014"/>
    </source>
</evidence>
<dbReference type="EC" id="2.8.1.7" evidence="4"/>
<dbReference type="GO" id="GO:0031071">
    <property type="term" value="F:cysteine desulfurase activity"/>
    <property type="evidence" value="ECO:0007669"/>
    <property type="project" value="UniProtKB-EC"/>
</dbReference>
<dbReference type="Gene3D" id="3.90.1150.10">
    <property type="entry name" value="Aspartate Aminotransferase, domain 1"/>
    <property type="match status" value="1"/>
</dbReference>
<dbReference type="PANTHER" id="PTHR11601:SF34">
    <property type="entry name" value="CYSTEINE DESULFURASE"/>
    <property type="match status" value="1"/>
</dbReference>
<dbReference type="GO" id="GO:0051536">
    <property type="term" value="F:iron-sulfur cluster binding"/>
    <property type="evidence" value="ECO:0007669"/>
    <property type="project" value="UniProtKB-KW"/>
</dbReference>
<evidence type="ECO:0000256" key="4">
    <source>
        <dbReference type="ARBA" id="ARBA00012239"/>
    </source>
</evidence>
<keyword evidence="9" id="KW-0411">Iron-sulfur</keyword>
<dbReference type="Proteomes" id="UP000636888">
    <property type="component" value="Unassembled WGS sequence"/>
</dbReference>
<feature type="domain" description="Aminotransferase class V" evidence="11">
    <location>
        <begin position="4"/>
        <end position="359"/>
    </location>
</feature>
<dbReference type="Pfam" id="PF00266">
    <property type="entry name" value="Aminotran_5"/>
    <property type="match status" value="1"/>
</dbReference>
<dbReference type="GO" id="GO:0008483">
    <property type="term" value="F:transaminase activity"/>
    <property type="evidence" value="ECO:0007669"/>
    <property type="project" value="UniProtKB-KW"/>
</dbReference>
<comment type="cofactor">
    <cofactor evidence="1">
        <name>pyridoxal 5'-phosphate</name>
        <dbReference type="ChEBI" id="CHEBI:597326"/>
    </cofactor>
</comment>
<dbReference type="Gene3D" id="3.40.640.10">
    <property type="entry name" value="Type I PLP-dependent aspartate aminotransferase-like (Major domain)"/>
    <property type="match status" value="1"/>
</dbReference>
<evidence type="ECO:0000256" key="7">
    <source>
        <dbReference type="ARBA" id="ARBA00022898"/>
    </source>
</evidence>
<dbReference type="SUPFAM" id="SSF53383">
    <property type="entry name" value="PLP-dependent transferases"/>
    <property type="match status" value="1"/>
</dbReference>
<dbReference type="AlphaFoldDB" id="A0A8J7M097"/>
<accession>A0A8J7M097</accession>
<dbReference type="InterPro" id="IPR015422">
    <property type="entry name" value="PyrdxlP-dep_Trfase_small"/>
</dbReference>
<evidence type="ECO:0000256" key="10">
    <source>
        <dbReference type="ARBA" id="ARBA00050776"/>
    </source>
</evidence>
<dbReference type="InterPro" id="IPR015421">
    <property type="entry name" value="PyrdxlP-dep_Trfase_major"/>
</dbReference>
<dbReference type="PIRSF" id="PIRSF005572">
    <property type="entry name" value="NifS"/>
    <property type="match status" value="1"/>
</dbReference>
<organism evidence="12 13">
    <name type="scientific">Geomesophilobacter sediminis</name>
    <dbReference type="NCBI Taxonomy" id="2798584"/>
    <lineage>
        <taxon>Bacteria</taxon>
        <taxon>Pseudomonadati</taxon>
        <taxon>Thermodesulfobacteriota</taxon>
        <taxon>Desulfuromonadia</taxon>
        <taxon>Geobacterales</taxon>
        <taxon>Geobacteraceae</taxon>
        <taxon>Geomesophilobacter</taxon>
    </lineage>
</organism>
<comment type="function">
    <text evidence="2">Catalyzes the removal of elemental sulfur atoms from cysteine to produce alanine. Seems to participate in the biosynthesis of the nitrogenase metalloclusters by providing the inorganic sulfur required for the Fe-S core formation.</text>
</comment>
<proteinExistence type="inferred from homology"/>
<comment type="similarity">
    <text evidence="3">Belongs to the class-V pyridoxal-phosphate-dependent aminotransferase family. NifS/IscS subfamily.</text>
</comment>
<dbReference type="GO" id="GO:0046872">
    <property type="term" value="F:metal ion binding"/>
    <property type="evidence" value="ECO:0007669"/>
    <property type="project" value="UniProtKB-KW"/>
</dbReference>
<evidence type="ECO:0000256" key="3">
    <source>
        <dbReference type="ARBA" id="ARBA00006490"/>
    </source>
</evidence>
<keyword evidence="12" id="KW-0032">Aminotransferase</keyword>
<dbReference type="InterPro" id="IPR015424">
    <property type="entry name" value="PyrdxlP-dep_Trfase"/>
</dbReference>
<dbReference type="InterPro" id="IPR000192">
    <property type="entry name" value="Aminotrans_V_dom"/>
</dbReference>
<evidence type="ECO:0000256" key="1">
    <source>
        <dbReference type="ARBA" id="ARBA00001933"/>
    </source>
</evidence>
<evidence type="ECO:0000313" key="13">
    <source>
        <dbReference type="Proteomes" id="UP000636888"/>
    </source>
</evidence>
<evidence type="ECO:0000256" key="2">
    <source>
        <dbReference type="ARBA" id="ARBA00003120"/>
    </source>
</evidence>
<keyword evidence="8" id="KW-0408">Iron</keyword>